<dbReference type="GO" id="GO:0046872">
    <property type="term" value="F:metal ion binding"/>
    <property type="evidence" value="ECO:0007669"/>
    <property type="project" value="UniProtKB-KW"/>
</dbReference>
<keyword evidence="12" id="KW-0472">Membrane</keyword>
<gene>
    <name evidence="15" type="ORF">MKW98_028853</name>
</gene>
<evidence type="ECO:0000256" key="2">
    <source>
        <dbReference type="ARBA" id="ARBA00001946"/>
    </source>
</evidence>
<keyword evidence="8" id="KW-0812">Transmembrane</keyword>
<evidence type="ECO:0000313" key="16">
    <source>
        <dbReference type="Proteomes" id="UP001202328"/>
    </source>
</evidence>
<feature type="region of interest" description="Disordered" evidence="14">
    <location>
        <begin position="1"/>
        <end position="20"/>
    </location>
</feature>
<keyword evidence="16" id="KW-1185">Reference proteome</keyword>
<comment type="similarity">
    <text evidence="5">Belongs to the STT3 family.</text>
</comment>
<evidence type="ECO:0000256" key="7">
    <source>
        <dbReference type="ARBA" id="ARBA00022679"/>
    </source>
</evidence>
<keyword evidence="10" id="KW-0460">Magnesium</keyword>
<keyword evidence="9" id="KW-0479">Metal-binding</keyword>
<dbReference type="Proteomes" id="UP001202328">
    <property type="component" value="Unassembled WGS sequence"/>
</dbReference>
<evidence type="ECO:0000313" key="15">
    <source>
        <dbReference type="EMBL" id="KAI3857589.1"/>
    </source>
</evidence>
<accession>A0AAD4X821</accession>
<evidence type="ECO:0000256" key="12">
    <source>
        <dbReference type="ARBA" id="ARBA00023136"/>
    </source>
</evidence>
<evidence type="ECO:0000256" key="4">
    <source>
        <dbReference type="ARBA" id="ARBA00004922"/>
    </source>
</evidence>
<keyword evidence="11" id="KW-1133">Transmembrane helix</keyword>
<comment type="subcellular location">
    <subcellularLocation>
        <location evidence="3">Endomembrane system</location>
        <topology evidence="3">Multi-pass membrane protein</topology>
    </subcellularLocation>
</comment>
<keyword evidence="7" id="KW-0808">Transferase</keyword>
<evidence type="ECO:0000256" key="3">
    <source>
        <dbReference type="ARBA" id="ARBA00004127"/>
    </source>
</evidence>
<dbReference type="GO" id="GO:0012505">
    <property type="term" value="C:endomembrane system"/>
    <property type="evidence" value="ECO:0007669"/>
    <property type="project" value="UniProtKB-SubCell"/>
</dbReference>
<sequence>MNKFTSATSNENTTTGRDVEQMSMSLLNSESLVFRGGCSEIPMRDVKYVLVVFGGLVGYPSDDIKKILWIEVCFLTSRSLTISKRDGQYRIDNQATPTMLNSLMYKLSYYRFVETDGKNYDRVRRTETGKEHFKPTTF</sequence>
<proteinExistence type="inferred from homology"/>
<dbReference type="GO" id="GO:0016020">
    <property type="term" value="C:membrane"/>
    <property type="evidence" value="ECO:0007669"/>
    <property type="project" value="InterPro"/>
</dbReference>
<evidence type="ECO:0000256" key="9">
    <source>
        <dbReference type="ARBA" id="ARBA00022723"/>
    </source>
</evidence>
<reference evidence="15" key="1">
    <citation type="submission" date="2022-04" db="EMBL/GenBank/DDBJ databases">
        <title>A functionally conserved STORR gene fusion in Papaver species that diverged 16.8 million years ago.</title>
        <authorList>
            <person name="Catania T."/>
        </authorList>
    </citation>
    <scope>NUCLEOTIDE SEQUENCE</scope>
    <source>
        <strain evidence="15">S-188037</strain>
    </source>
</reference>
<protein>
    <submittedName>
        <fullName evidence="15">Uncharacterized protein</fullName>
    </submittedName>
</protein>
<evidence type="ECO:0000256" key="10">
    <source>
        <dbReference type="ARBA" id="ARBA00022842"/>
    </source>
</evidence>
<dbReference type="AlphaFoldDB" id="A0AAD4X821"/>
<evidence type="ECO:0000256" key="14">
    <source>
        <dbReference type="SAM" id="MobiDB-lite"/>
    </source>
</evidence>
<organism evidence="15 16">
    <name type="scientific">Papaver atlanticum</name>
    <dbReference type="NCBI Taxonomy" id="357466"/>
    <lineage>
        <taxon>Eukaryota</taxon>
        <taxon>Viridiplantae</taxon>
        <taxon>Streptophyta</taxon>
        <taxon>Embryophyta</taxon>
        <taxon>Tracheophyta</taxon>
        <taxon>Spermatophyta</taxon>
        <taxon>Magnoliopsida</taxon>
        <taxon>Ranunculales</taxon>
        <taxon>Papaveraceae</taxon>
        <taxon>Papaveroideae</taxon>
        <taxon>Papaver</taxon>
    </lineage>
</organism>
<name>A0AAD4X821_9MAGN</name>
<evidence type="ECO:0000256" key="8">
    <source>
        <dbReference type="ARBA" id="ARBA00022692"/>
    </source>
</evidence>
<comment type="pathway">
    <text evidence="4">Protein modification; protein glycosylation.</text>
</comment>
<dbReference type="PANTHER" id="PTHR13872:SF48">
    <property type="entry name" value="DOLICHYL-DIPHOSPHOOLIGOSACCHARIDE--PROTEIN GLYCOSYLTRANSFERASE SUBUNIT STT3A"/>
    <property type="match status" value="1"/>
</dbReference>
<comment type="cofactor">
    <cofactor evidence="1">
        <name>Mn(2+)</name>
        <dbReference type="ChEBI" id="CHEBI:29035"/>
    </cofactor>
</comment>
<evidence type="ECO:0000256" key="1">
    <source>
        <dbReference type="ARBA" id="ARBA00001936"/>
    </source>
</evidence>
<keyword evidence="6" id="KW-0328">Glycosyltransferase</keyword>
<comment type="cofactor">
    <cofactor evidence="2">
        <name>Mg(2+)</name>
        <dbReference type="ChEBI" id="CHEBI:18420"/>
    </cofactor>
</comment>
<evidence type="ECO:0000256" key="11">
    <source>
        <dbReference type="ARBA" id="ARBA00022989"/>
    </source>
</evidence>
<evidence type="ECO:0000256" key="13">
    <source>
        <dbReference type="ARBA" id="ARBA00023211"/>
    </source>
</evidence>
<dbReference type="GO" id="GO:0004576">
    <property type="term" value="F:oligosaccharyl transferase activity"/>
    <property type="evidence" value="ECO:0007669"/>
    <property type="project" value="InterPro"/>
</dbReference>
<evidence type="ECO:0000256" key="5">
    <source>
        <dbReference type="ARBA" id="ARBA00010810"/>
    </source>
</evidence>
<keyword evidence="13" id="KW-0464">Manganese</keyword>
<evidence type="ECO:0000256" key="6">
    <source>
        <dbReference type="ARBA" id="ARBA00022676"/>
    </source>
</evidence>
<dbReference type="PANTHER" id="PTHR13872">
    <property type="entry name" value="DOLICHYL-DIPHOSPHOOLIGOSACCHARIDE--PROTEIN GLYCOSYLTRANSFERASE SUBUNIT"/>
    <property type="match status" value="1"/>
</dbReference>
<dbReference type="EMBL" id="JAJJMB010014829">
    <property type="protein sequence ID" value="KAI3857589.1"/>
    <property type="molecule type" value="Genomic_DNA"/>
</dbReference>
<comment type="caution">
    <text evidence="15">The sequence shown here is derived from an EMBL/GenBank/DDBJ whole genome shotgun (WGS) entry which is preliminary data.</text>
</comment>
<dbReference type="InterPro" id="IPR003674">
    <property type="entry name" value="Oligo_trans_STT3"/>
</dbReference>